<evidence type="ECO:0000256" key="3">
    <source>
        <dbReference type="ARBA" id="ARBA00022692"/>
    </source>
</evidence>
<dbReference type="PANTHER" id="PTHR43652">
    <property type="entry name" value="BASIC AMINO ACID ANTIPORTER YFCC-RELATED"/>
    <property type="match status" value="1"/>
</dbReference>
<keyword evidence="8" id="KW-1185">Reference proteome</keyword>
<feature type="transmembrane region" description="Helical" evidence="6">
    <location>
        <begin position="316"/>
        <end position="336"/>
    </location>
</feature>
<evidence type="ECO:0000256" key="5">
    <source>
        <dbReference type="ARBA" id="ARBA00023136"/>
    </source>
</evidence>
<gene>
    <name evidence="7" type="ORF">HMPREF9430_00302</name>
</gene>
<dbReference type="HOGENOM" id="CLU_035307_0_1_9"/>
<feature type="transmembrane region" description="Helical" evidence="6">
    <location>
        <begin position="147"/>
        <end position="170"/>
    </location>
</feature>
<feature type="transmembrane region" description="Helical" evidence="6">
    <location>
        <begin position="269"/>
        <end position="289"/>
    </location>
</feature>
<dbReference type="PANTHER" id="PTHR43652:SF6">
    <property type="entry name" value="ARGININE REPRESSOR"/>
    <property type="match status" value="1"/>
</dbReference>
<dbReference type="EMBL" id="AECQ01000004">
    <property type="protein sequence ID" value="EFW25134.1"/>
    <property type="molecule type" value="Genomic_DNA"/>
</dbReference>
<evidence type="ECO:0000256" key="6">
    <source>
        <dbReference type="SAM" id="Phobius"/>
    </source>
</evidence>
<keyword evidence="4 6" id="KW-1133">Transmembrane helix</keyword>
<protein>
    <submittedName>
        <fullName evidence="7">C4-dicarboxylate anaerobic carrier</fullName>
    </submittedName>
</protein>
<evidence type="ECO:0000256" key="4">
    <source>
        <dbReference type="ARBA" id="ARBA00022989"/>
    </source>
</evidence>
<comment type="subcellular location">
    <subcellularLocation>
        <location evidence="1">Cell membrane</location>
        <topology evidence="1">Multi-pass membrane protein</topology>
    </subcellularLocation>
</comment>
<feature type="transmembrane region" description="Helical" evidence="6">
    <location>
        <begin position="85"/>
        <end position="110"/>
    </location>
</feature>
<feature type="transmembrane region" description="Helical" evidence="6">
    <location>
        <begin position="206"/>
        <end position="229"/>
    </location>
</feature>
<feature type="transmembrane region" description="Helical" evidence="6">
    <location>
        <begin position="12"/>
        <end position="30"/>
    </location>
</feature>
<evidence type="ECO:0000313" key="7">
    <source>
        <dbReference type="EMBL" id="EFW25134.1"/>
    </source>
</evidence>
<dbReference type="InterPro" id="IPR018385">
    <property type="entry name" value="C4_dicarb_anaerob_car-like"/>
</dbReference>
<feature type="transmembrane region" description="Helical" evidence="6">
    <location>
        <begin position="122"/>
        <end position="141"/>
    </location>
</feature>
<accession>E7MLJ1</accession>
<keyword evidence="5 6" id="KW-0472">Membrane</keyword>
<comment type="caution">
    <text evidence="7">The sequence shown here is derived from an EMBL/GenBank/DDBJ whole genome shotgun (WGS) entry which is preliminary data.</text>
</comment>
<dbReference type="Pfam" id="PF03606">
    <property type="entry name" value="DcuC"/>
    <property type="match status" value="1"/>
</dbReference>
<dbReference type="Proteomes" id="UP000004097">
    <property type="component" value="Unassembled WGS sequence"/>
</dbReference>
<proteinExistence type="predicted"/>
<feature type="transmembrane region" description="Helical" evidence="6">
    <location>
        <begin position="483"/>
        <end position="502"/>
    </location>
</feature>
<evidence type="ECO:0000256" key="2">
    <source>
        <dbReference type="ARBA" id="ARBA00022475"/>
    </source>
</evidence>
<feature type="transmembrane region" description="Helical" evidence="6">
    <location>
        <begin position="434"/>
        <end position="455"/>
    </location>
</feature>
<feature type="transmembrane region" description="Helical" evidence="6">
    <location>
        <begin position="177"/>
        <end position="194"/>
    </location>
</feature>
<dbReference type="eggNOG" id="COG1288">
    <property type="taxonomic scope" value="Bacteria"/>
</dbReference>
<dbReference type="AlphaFoldDB" id="E7MLJ1"/>
<feature type="transmembrane region" description="Helical" evidence="6">
    <location>
        <begin position="356"/>
        <end position="373"/>
    </location>
</feature>
<dbReference type="GO" id="GO:0005886">
    <property type="term" value="C:plasma membrane"/>
    <property type="evidence" value="ECO:0007669"/>
    <property type="project" value="UniProtKB-SubCell"/>
</dbReference>
<evidence type="ECO:0000256" key="1">
    <source>
        <dbReference type="ARBA" id="ARBA00004651"/>
    </source>
</evidence>
<feature type="transmembrane region" description="Helical" evidence="6">
    <location>
        <begin position="393"/>
        <end position="413"/>
    </location>
</feature>
<reference evidence="7 8" key="1">
    <citation type="submission" date="2010-08" db="EMBL/GenBank/DDBJ databases">
        <authorList>
            <person name="Weinstock G."/>
            <person name="Sodergren E."/>
            <person name="Clifton S."/>
            <person name="Fulton L."/>
            <person name="Fulton B."/>
            <person name="Courtney L."/>
            <person name="Fronick C."/>
            <person name="Harrison M."/>
            <person name="Strong C."/>
            <person name="Farmer C."/>
            <person name="Delahaunty K."/>
            <person name="Markovic C."/>
            <person name="Hall O."/>
            <person name="Minx P."/>
            <person name="Tomlinson C."/>
            <person name="Mitreva M."/>
            <person name="Hou S."/>
            <person name="Chen J."/>
            <person name="Wollam A."/>
            <person name="Pepin K.H."/>
            <person name="Johnson M."/>
            <person name="Bhonagiri V."/>
            <person name="Zhang X."/>
            <person name="Suruliraj S."/>
            <person name="Warren W."/>
            <person name="Chinwalla A."/>
            <person name="Mardis E.R."/>
            <person name="Wilson R.K."/>
        </authorList>
    </citation>
    <scope>NUCLEOTIDE SEQUENCE [LARGE SCALE GENOMIC DNA]</scope>
    <source>
        <strain evidence="7 8">F0204</strain>
    </source>
</reference>
<dbReference type="RefSeq" id="WP_006525143.1">
    <property type="nucleotide sequence ID" value="NZ_GL637645.1"/>
</dbReference>
<sequence length="503" mass="53795">MSVKAKKRSLTAFTILFIILAVLCLISVFLNGQPISDSLISGLNPEKYGELVDMVANGETVTVVGAKFSDFFMAFPRGFVDAADLIVFIMAIGGFIGVVMKTGALEAGVYHLVKKMHGKEEVLIVILMILFSIGGSTYGMAEETIGFYALITTALVAAGFDTMVAVATVLLGAGCGVLGSTINPFATGAAMAALQSVNVPYDNTLVMILGFALWFTSLAIAIFFVLGYAKKVKADKGSTILSLQEQEDMREHFTKEDGNKLEFTGKHKAVLIVFAISFAVMIASLISYIDINFAGDEEAYLAVLGWTSFLTGEPLGLWYFSELAAWFTFSSILIAIMARMSEREFIDTFLDGAKDLLSVAIVIAVARGITVVMKTTHMDFWILDKAAGMLMGVPGFVFAPLSYVIYLVLSFLVPSTSGLAGFSMPVMGGLANTLGFNASIMINIFCAGCGLINLFTPTSGVVMGGLGAAKVELKTYMKWGMKLFVAIAIANIVVLSLAMMIIK</sequence>
<organism evidence="7 8">
    <name type="scientific">Solobacterium moorei F0204</name>
    <dbReference type="NCBI Taxonomy" id="706433"/>
    <lineage>
        <taxon>Bacteria</taxon>
        <taxon>Bacillati</taxon>
        <taxon>Bacillota</taxon>
        <taxon>Erysipelotrichia</taxon>
        <taxon>Erysipelotrichales</taxon>
        <taxon>Erysipelotrichaceae</taxon>
        <taxon>Solobacterium</taxon>
    </lineage>
</organism>
<keyword evidence="3 6" id="KW-0812">Transmembrane</keyword>
<dbReference type="STRING" id="706433.HMPREF9430_00302"/>
<name>E7MLJ1_9FIRM</name>
<keyword evidence="2" id="KW-1003">Cell membrane</keyword>
<dbReference type="InterPro" id="IPR051679">
    <property type="entry name" value="DASS-Related_Transporters"/>
</dbReference>
<evidence type="ECO:0000313" key="8">
    <source>
        <dbReference type="Proteomes" id="UP000004097"/>
    </source>
</evidence>